<dbReference type="NCBIfam" id="TIGR00377">
    <property type="entry name" value="ant_ant_sig"/>
    <property type="match status" value="1"/>
</dbReference>
<comment type="caution">
    <text evidence="4">The sequence shown here is derived from an EMBL/GenBank/DDBJ whole genome shotgun (WGS) entry which is preliminary data.</text>
</comment>
<dbReference type="Gene3D" id="3.30.750.24">
    <property type="entry name" value="STAS domain"/>
    <property type="match status" value="1"/>
</dbReference>
<evidence type="ECO:0000259" key="3">
    <source>
        <dbReference type="PROSITE" id="PS50801"/>
    </source>
</evidence>
<protein>
    <recommendedName>
        <fullName evidence="2">Anti-sigma factor antagonist</fullName>
    </recommendedName>
</protein>
<dbReference type="PANTHER" id="PTHR33495">
    <property type="entry name" value="ANTI-SIGMA FACTOR ANTAGONIST TM_1081-RELATED-RELATED"/>
    <property type="match status" value="1"/>
</dbReference>
<dbReference type="PANTHER" id="PTHR33495:SF2">
    <property type="entry name" value="ANTI-SIGMA FACTOR ANTAGONIST TM_1081-RELATED"/>
    <property type="match status" value="1"/>
</dbReference>
<accession>A0ABV5RH81</accession>
<dbReference type="InterPro" id="IPR002645">
    <property type="entry name" value="STAS_dom"/>
</dbReference>
<gene>
    <name evidence="4" type="ORF">ACFFTL_30985</name>
</gene>
<evidence type="ECO:0000256" key="1">
    <source>
        <dbReference type="ARBA" id="ARBA00009013"/>
    </source>
</evidence>
<evidence type="ECO:0000313" key="5">
    <source>
        <dbReference type="Proteomes" id="UP001589710"/>
    </source>
</evidence>
<dbReference type="Proteomes" id="UP001589710">
    <property type="component" value="Unassembled WGS sequence"/>
</dbReference>
<organism evidence="4 5">
    <name type="scientific">Streptomyces yanii</name>
    <dbReference type="NCBI Taxonomy" id="78510"/>
    <lineage>
        <taxon>Bacteria</taxon>
        <taxon>Bacillati</taxon>
        <taxon>Actinomycetota</taxon>
        <taxon>Actinomycetes</taxon>
        <taxon>Kitasatosporales</taxon>
        <taxon>Streptomycetaceae</taxon>
        <taxon>Streptomyces</taxon>
    </lineage>
</organism>
<proteinExistence type="inferred from homology"/>
<dbReference type="Pfam" id="PF01740">
    <property type="entry name" value="STAS"/>
    <property type="match status" value="1"/>
</dbReference>
<dbReference type="EMBL" id="JBHMCG010000136">
    <property type="protein sequence ID" value="MFB9576592.1"/>
    <property type="molecule type" value="Genomic_DNA"/>
</dbReference>
<comment type="similarity">
    <text evidence="1 2">Belongs to the anti-sigma-factor antagonist family.</text>
</comment>
<reference evidence="4 5" key="1">
    <citation type="submission" date="2024-09" db="EMBL/GenBank/DDBJ databases">
        <authorList>
            <person name="Sun Q."/>
            <person name="Mori K."/>
        </authorList>
    </citation>
    <scope>NUCLEOTIDE SEQUENCE [LARGE SCALE GENOMIC DNA]</scope>
    <source>
        <strain evidence="4 5">JCM 3331</strain>
    </source>
</reference>
<dbReference type="InterPro" id="IPR036513">
    <property type="entry name" value="STAS_dom_sf"/>
</dbReference>
<evidence type="ECO:0000313" key="4">
    <source>
        <dbReference type="EMBL" id="MFB9576592.1"/>
    </source>
</evidence>
<dbReference type="PROSITE" id="PS50801">
    <property type="entry name" value="STAS"/>
    <property type="match status" value="1"/>
</dbReference>
<feature type="domain" description="STAS" evidence="3">
    <location>
        <begin position="19"/>
        <end position="120"/>
    </location>
</feature>
<dbReference type="InterPro" id="IPR003658">
    <property type="entry name" value="Anti-sigma_ant"/>
</dbReference>
<dbReference type="SUPFAM" id="SSF52091">
    <property type="entry name" value="SpoIIaa-like"/>
    <property type="match status" value="1"/>
</dbReference>
<keyword evidence="5" id="KW-1185">Reference proteome</keyword>
<name>A0ABV5RH81_9ACTN</name>
<dbReference type="RefSeq" id="WP_386144645.1">
    <property type="nucleotide sequence ID" value="NZ_JBHMCG010000136.1"/>
</dbReference>
<evidence type="ECO:0000256" key="2">
    <source>
        <dbReference type="RuleBase" id="RU003749"/>
    </source>
</evidence>
<sequence length="135" mass="15236">MRTSIVHDERLDLVHYPANGWTVIEVNGQVDVHTAPKIRAAVIMLLNGGHRHFVLDLCPAPFLDSMGLGMIVAITKRIRDHEGSLHLTCANDRVLKVFKICDLRKVYAFHDTVDQATRHAPRRGALAHWPRPHPT</sequence>
<dbReference type="CDD" id="cd07043">
    <property type="entry name" value="STAS_anti-anti-sigma_factors"/>
    <property type="match status" value="1"/>
</dbReference>